<keyword evidence="4" id="KW-0509">mRNA transport</keyword>
<feature type="region of interest" description="Disordered" evidence="8">
    <location>
        <begin position="89"/>
        <end position="114"/>
    </location>
</feature>
<dbReference type="PROSITE" id="PS50084">
    <property type="entry name" value="KH_TYPE_1"/>
    <property type="match status" value="2"/>
</dbReference>
<comment type="similarity">
    <text evidence="1">Belongs to the RRM IMP/VICKZ family.</text>
</comment>
<evidence type="ECO:0000256" key="7">
    <source>
        <dbReference type="PROSITE-ProRule" id="PRU00176"/>
    </source>
</evidence>
<dbReference type="GO" id="GO:0051028">
    <property type="term" value="P:mRNA transport"/>
    <property type="evidence" value="ECO:0007669"/>
    <property type="project" value="UniProtKB-KW"/>
</dbReference>
<evidence type="ECO:0000256" key="8">
    <source>
        <dbReference type="SAM" id="MobiDB-lite"/>
    </source>
</evidence>
<dbReference type="CDD" id="cd22400">
    <property type="entry name" value="KH-I_IGF2BP_rpt1"/>
    <property type="match status" value="1"/>
</dbReference>
<dbReference type="InterPro" id="IPR004088">
    <property type="entry name" value="KH_dom_type_1"/>
</dbReference>
<dbReference type="InterPro" id="IPR036612">
    <property type="entry name" value="KH_dom_type_1_sf"/>
</dbReference>
<dbReference type="CDD" id="cd12359">
    <property type="entry name" value="RRM2_VICKZ"/>
    <property type="match status" value="1"/>
</dbReference>
<evidence type="ECO:0000256" key="3">
    <source>
        <dbReference type="ARBA" id="ARBA00022737"/>
    </source>
</evidence>
<dbReference type="Pfam" id="PF00076">
    <property type="entry name" value="RRM_1"/>
    <property type="match status" value="2"/>
</dbReference>
<dbReference type="AlphaFoldDB" id="A0AAW2I4P4"/>
<dbReference type="PROSITE" id="PS50102">
    <property type="entry name" value="RRM"/>
    <property type="match status" value="2"/>
</dbReference>
<dbReference type="GO" id="GO:0006417">
    <property type="term" value="P:regulation of translation"/>
    <property type="evidence" value="ECO:0007669"/>
    <property type="project" value="UniProtKB-KW"/>
</dbReference>
<dbReference type="Pfam" id="PF00013">
    <property type="entry name" value="KH_1"/>
    <property type="match status" value="2"/>
</dbReference>
<accession>A0AAW2I4P4</accession>
<dbReference type="InterPro" id="IPR012677">
    <property type="entry name" value="Nucleotide-bd_a/b_plait_sf"/>
</dbReference>
<dbReference type="SUPFAM" id="SSF54928">
    <property type="entry name" value="RNA-binding domain, RBD"/>
    <property type="match status" value="2"/>
</dbReference>
<dbReference type="InterPro" id="IPR035979">
    <property type="entry name" value="RBD_domain_sf"/>
</dbReference>
<evidence type="ECO:0000256" key="5">
    <source>
        <dbReference type="ARBA" id="ARBA00022845"/>
    </source>
</evidence>
<dbReference type="SMART" id="SM00322">
    <property type="entry name" value="KH"/>
    <property type="match status" value="2"/>
</dbReference>
<dbReference type="Gene3D" id="3.30.70.330">
    <property type="match status" value="2"/>
</dbReference>
<dbReference type="PANTHER" id="PTHR10288">
    <property type="entry name" value="KH DOMAIN CONTAINING RNA BINDING PROTEIN"/>
    <property type="match status" value="1"/>
</dbReference>
<organism evidence="10">
    <name type="scientific">Menopon gallinae</name>
    <name type="common">poultry shaft louse</name>
    <dbReference type="NCBI Taxonomy" id="328185"/>
    <lineage>
        <taxon>Eukaryota</taxon>
        <taxon>Metazoa</taxon>
        <taxon>Ecdysozoa</taxon>
        <taxon>Arthropoda</taxon>
        <taxon>Hexapoda</taxon>
        <taxon>Insecta</taxon>
        <taxon>Pterygota</taxon>
        <taxon>Neoptera</taxon>
        <taxon>Paraneoptera</taxon>
        <taxon>Psocodea</taxon>
        <taxon>Troctomorpha</taxon>
        <taxon>Phthiraptera</taxon>
        <taxon>Amblycera</taxon>
        <taxon>Menoponidae</taxon>
        <taxon>Menopon</taxon>
    </lineage>
</organism>
<dbReference type="CDD" id="cd22401">
    <property type="entry name" value="KH-I_IGF2BP_rpt2"/>
    <property type="match status" value="1"/>
</dbReference>
<dbReference type="GO" id="GO:0003723">
    <property type="term" value="F:RNA binding"/>
    <property type="evidence" value="ECO:0007669"/>
    <property type="project" value="UniProtKB-UniRule"/>
</dbReference>
<gene>
    <name evidence="10" type="ORF">PYX00_004449</name>
</gene>
<proteinExistence type="inferred from homology"/>
<evidence type="ECO:0000256" key="4">
    <source>
        <dbReference type="ARBA" id="ARBA00022816"/>
    </source>
</evidence>
<comment type="caution">
    <text evidence="10">The sequence shown here is derived from an EMBL/GenBank/DDBJ whole genome shotgun (WGS) entry which is preliminary data.</text>
</comment>
<dbReference type="CDD" id="cd12358">
    <property type="entry name" value="RRM1_VICKZ"/>
    <property type="match status" value="1"/>
</dbReference>
<evidence type="ECO:0000256" key="2">
    <source>
        <dbReference type="ARBA" id="ARBA00022448"/>
    </source>
</evidence>
<keyword evidence="3" id="KW-0677">Repeat</keyword>
<feature type="compositionally biased region" description="Low complexity" evidence="8">
    <location>
        <begin position="436"/>
        <end position="448"/>
    </location>
</feature>
<dbReference type="SUPFAM" id="SSF54791">
    <property type="entry name" value="Eukaryotic type KH-domain (KH-domain type I)"/>
    <property type="match status" value="2"/>
</dbReference>
<feature type="domain" description="RRM" evidence="9">
    <location>
        <begin position="19"/>
        <end position="91"/>
    </location>
</feature>
<reference evidence="10" key="1">
    <citation type="journal article" date="2024" name="Gigascience">
        <title>Chromosome-level genome of the poultry shaft louse Menopon gallinae provides insight into the host-switching and adaptive evolution of parasitic lice.</title>
        <authorList>
            <person name="Xu Y."/>
            <person name="Ma L."/>
            <person name="Liu S."/>
            <person name="Liang Y."/>
            <person name="Liu Q."/>
            <person name="He Z."/>
            <person name="Tian L."/>
            <person name="Duan Y."/>
            <person name="Cai W."/>
            <person name="Li H."/>
            <person name="Song F."/>
        </authorList>
    </citation>
    <scope>NUCLEOTIDE SEQUENCE</scope>
    <source>
        <strain evidence="10">Cailab_2023a</strain>
    </source>
</reference>
<feature type="region of interest" description="Disordered" evidence="8">
    <location>
        <begin position="429"/>
        <end position="448"/>
    </location>
</feature>
<dbReference type="Gene3D" id="3.30.1370.10">
    <property type="entry name" value="K Homology domain, type 1"/>
    <property type="match status" value="2"/>
</dbReference>
<keyword evidence="5" id="KW-0810">Translation regulation</keyword>
<evidence type="ECO:0000259" key="9">
    <source>
        <dbReference type="PROSITE" id="PS50102"/>
    </source>
</evidence>
<keyword evidence="2" id="KW-0813">Transport</keyword>
<feature type="domain" description="RRM" evidence="9">
    <location>
        <begin position="119"/>
        <end position="195"/>
    </location>
</feature>
<dbReference type="InterPro" id="IPR004087">
    <property type="entry name" value="KH_dom"/>
</dbReference>
<protein>
    <recommendedName>
        <fullName evidence="9">RRM domain-containing protein</fullName>
    </recommendedName>
</protein>
<sequence length="448" mass="48581">MMAYYHVVVHQETTDLTMSKLYVGNLSADVSESSLRQLFVDNNISCGAILVKRGGYAFVDCPDQSSADRAIDKLNGFNFQGSSIVVEPSVAGGSKKRGSGGGDSDSPTEQLGNGWSANSKIIVSNIPSQVRYEDLEQFISQFGTVQNCEKVNSRDGNSQTYQVVYETQDQAQQAVNQLNGYQYEGSTLKAEFTMEKRRGGGRGGSRGGGVYVGQVLSARQTDFPLRILVQSDMVGAIIGRQGSTIRQITQQTRARVDVHRKDNVGSLEKAITIYGNPDNCTNACKKILEVMQAEANNTNKGEISLRILAHNNLIGRIIGKGGNTIKRIMQDTDSKITVSSINDINSFNLERIITVKGTIDNMSKAESMISAKLRQSYENDLQAMAPQSMMFPGLHPLAMMSTNNMGYTSRGPGAFGNVYGSGGPMPYHAMYPPSGPQQGPSQGGDYQN</sequence>
<dbReference type="EMBL" id="JARGDH010000002">
    <property type="protein sequence ID" value="KAL0277020.1"/>
    <property type="molecule type" value="Genomic_DNA"/>
</dbReference>
<dbReference type="SMART" id="SM00360">
    <property type="entry name" value="RRM"/>
    <property type="match status" value="2"/>
</dbReference>
<dbReference type="InterPro" id="IPR000504">
    <property type="entry name" value="RRM_dom"/>
</dbReference>
<evidence type="ECO:0000256" key="6">
    <source>
        <dbReference type="ARBA" id="ARBA00022884"/>
    </source>
</evidence>
<keyword evidence="6 7" id="KW-0694">RNA-binding</keyword>
<name>A0AAW2I4P4_9NEOP</name>
<evidence type="ECO:0000256" key="1">
    <source>
        <dbReference type="ARBA" id="ARBA00009094"/>
    </source>
</evidence>
<evidence type="ECO:0000313" key="10">
    <source>
        <dbReference type="EMBL" id="KAL0277020.1"/>
    </source>
</evidence>